<dbReference type="Gramene" id="Zm00001eb432340_T001">
    <property type="protein sequence ID" value="Zm00001eb432340_P001"/>
    <property type="gene ID" value="Zm00001eb432340"/>
</dbReference>
<reference evidence="2" key="2">
    <citation type="submission" date="2019-07" db="EMBL/GenBank/DDBJ databases">
        <authorList>
            <person name="Seetharam A."/>
            <person name="Woodhouse M."/>
            <person name="Cannon E."/>
        </authorList>
    </citation>
    <scope>NUCLEOTIDE SEQUENCE [LARGE SCALE GENOMIC DNA]</scope>
    <source>
        <strain evidence="2">cv. B73</strain>
    </source>
</reference>
<sequence length="181" mass="19726">MPFASVISTPDWILPSTSIPRSSRHTNHHLLLCLALIAEEGRGLPDVGPAPCSSTAACGCHLCRCREGEHRTQATPPPPSLGRRTLRPSRPSPPPPCGGPRRRYRRPARSKARWTPPSGLPCCWGVAPAEDGDNGDGWASSSARTATPWLPSLRLTTPSRQRRMAMTKTTRPCGARPRKRM</sequence>
<keyword evidence="3" id="KW-1185">Reference proteome</keyword>
<dbReference type="AlphaFoldDB" id="A0A804RQ95"/>
<reference evidence="3" key="1">
    <citation type="journal article" date="2009" name="Science">
        <title>The B73 maize genome: complexity, diversity, and dynamics.</title>
        <authorList>
            <person name="Schnable P.S."/>
            <person name="Ware D."/>
            <person name="Fulton R.S."/>
            <person name="Stein J.C."/>
            <person name="Wei F."/>
            <person name="Pasternak S."/>
            <person name="Liang C."/>
            <person name="Zhang J."/>
            <person name="Fulton L."/>
            <person name="Graves T.A."/>
            <person name="Minx P."/>
            <person name="Reily A.D."/>
            <person name="Courtney L."/>
            <person name="Kruchowski S.S."/>
            <person name="Tomlinson C."/>
            <person name="Strong C."/>
            <person name="Delehaunty K."/>
            <person name="Fronick C."/>
            <person name="Courtney B."/>
            <person name="Rock S.M."/>
            <person name="Belter E."/>
            <person name="Du F."/>
            <person name="Kim K."/>
            <person name="Abbott R.M."/>
            <person name="Cotton M."/>
            <person name="Levy A."/>
            <person name="Marchetto P."/>
            <person name="Ochoa K."/>
            <person name="Jackson S.M."/>
            <person name="Gillam B."/>
            <person name="Chen W."/>
            <person name="Yan L."/>
            <person name="Higginbotham J."/>
            <person name="Cardenas M."/>
            <person name="Waligorski J."/>
            <person name="Applebaum E."/>
            <person name="Phelps L."/>
            <person name="Falcone J."/>
            <person name="Kanchi K."/>
            <person name="Thane T."/>
            <person name="Scimone A."/>
            <person name="Thane N."/>
            <person name="Henke J."/>
            <person name="Wang T."/>
            <person name="Ruppert J."/>
            <person name="Shah N."/>
            <person name="Rotter K."/>
            <person name="Hodges J."/>
            <person name="Ingenthron E."/>
            <person name="Cordes M."/>
            <person name="Kohlberg S."/>
            <person name="Sgro J."/>
            <person name="Delgado B."/>
            <person name="Mead K."/>
            <person name="Chinwalla A."/>
            <person name="Leonard S."/>
            <person name="Crouse K."/>
            <person name="Collura K."/>
            <person name="Kudrna D."/>
            <person name="Currie J."/>
            <person name="He R."/>
            <person name="Angelova A."/>
            <person name="Rajasekar S."/>
            <person name="Mueller T."/>
            <person name="Lomeli R."/>
            <person name="Scara G."/>
            <person name="Ko A."/>
            <person name="Delaney K."/>
            <person name="Wissotski M."/>
            <person name="Lopez G."/>
            <person name="Campos D."/>
            <person name="Braidotti M."/>
            <person name="Ashley E."/>
            <person name="Golser W."/>
            <person name="Kim H."/>
            <person name="Lee S."/>
            <person name="Lin J."/>
            <person name="Dujmic Z."/>
            <person name="Kim W."/>
            <person name="Talag J."/>
            <person name="Zuccolo A."/>
            <person name="Fan C."/>
            <person name="Sebastian A."/>
            <person name="Kramer M."/>
            <person name="Spiegel L."/>
            <person name="Nascimento L."/>
            <person name="Zutavern T."/>
            <person name="Miller B."/>
            <person name="Ambroise C."/>
            <person name="Muller S."/>
            <person name="Spooner W."/>
            <person name="Narechania A."/>
            <person name="Ren L."/>
            <person name="Wei S."/>
            <person name="Kumari S."/>
            <person name="Faga B."/>
            <person name="Levy M.J."/>
            <person name="McMahan L."/>
            <person name="Van Buren P."/>
            <person name="Vaughn M.W."/>
            <person name="Ying K."/>
            <person name="Yeh C.-T."/>
            <person name="Emrich S.J."/>
            <person name="Jia Y."/>
            <person name="Kalyanaraman A."/>
            <person name="Hsia A.-P."/>
            <person name="Barbazuk W.B."/>
            <person name="Baucom R.S."/>
            <person name="Brutnell T.P."/>
            <person name="Carpita N.C."/>
            <person name="Chaparro C."/>
            <person name="Chia J.-M."/>
            <person name="Deragon J.-M."/>
            <person name="Estill J.C."/>
            <person name="Fu Y."/>
            <person name="Jeddeloh J.A."/>
            <person name="Han Y."/>
            <person name="Lee H."/>
            <person name="Li P."/>
            <person name="Lisch D.R."/>
            <person name="Liu S."/>
            <person name="Liu Z."/>
            <person name="Nagel D.H."/>
            <person name="McCann M.C."/>
            <person name="SanMiguel P."/>
            <person name="Myers A.M."/>
            <person name="Nettleton D."/>
            <person name="Nguyen J."/>
            <person name="Penning B.W."/>
            <person name="Ponnala L."/>
            <person name="Schneider K.L."/>
            <person name="Schwartz D.C."/>
            <person name="Sharma A."/>
            <person name="Soderlund C."/>
            <person name="Springer N.M."/>
            <person name="Sun Q."/>
            <person name="Wang H."/>
            <person name="Waterman M."/>
            <person name="Westerman R."/>
            <person name="Wolfgruber T.K."/>
            <person name="Yang L."/>
            <person name="Yu Y."/>
            <person name="Zhang L."/>
            <person name="Zhou S."/>
            <person name="Zhu Q."/>
            <person name="Bennetzen J.L."/>
            <person name="Dawe R.K."/>
            <person name="Jiang J."/>
            <person name="Jiang N."/>
            <person name="Presting G.G."/>
            <person name="Wessler S.R."/>
            <person name="Aluru S."/>
            <person name="Martienssen R.A."/>
            <person name="Clifton S.W."/>
            <person name="McCombie W.R."/>
            <person name="Wing R.A."/>
            <person name="Wilson R.K."/>
        </authorList>
    </citation>
    <scope>NUCLEOTIDE SEQUENCE [LARGE SCALE GENOMIC DNA]</scope>
    <source>
        <strain evidence="3">cv. B73</strain>
    </source>
</reference>
<accession>A0A804RQ95</accession>
<organism evidence="2 3">
    <name type="scientific">Zea mays</name>
    <name type="common">Maize</name>
    <dbReference type="NCBI Taxonomy" id="4577"/>
    <lineage>
        <taxon>Eukaryota</taxon>
        <taxon>Viridiplantae</taxon>
        <taxon>Streptophyta</taxon>
        <taxon>Embryophyta</taxon>
        <taxon>Tracheophyta</taxon>
        <taxon>Spermatophyta</taxon>
        <taxon>Magnoliopsida</taxon>
        <taxon>Liliopsida</taxon>
        <taxon>Poales</taxon>
        <taxon>Poaceae</taxon>
        <taxon>PACMAD clade</taxon>
        <taxon>Panicoideae</taxon>
        <taxon>Andropogonodae</taxon>
        <taxon>Andropogoneae</taxon>
        <taxon>Tripsacinae</taxon>
        <taxon>Zea</taxon>
    </lineage>
</organism>
<feature type="region of interest" description="Disordered" evidence="1">
    <location>
        <begin position="162"/>
        <end position="181"/>
    </location>
</feature>
<dbReference type="EnsemblPlants" id="Zm00001eb432340_T001">
    <property type="protein sequence ID" value="Zm00001eb432340_P001"/>
    <property type="gene ID" value="Zm00001eb432340"/>
</dbReference>
<evidence type="ECO:0000256" key="1">
    <source>
        <dbReference type="SAM" id="MobiDB-lite"/>
    </source>
</evidence>
<protein>
    <submittedName>
        <fullName evidence="2">Uncharacterized protein</fullName>
    </submittedName>
</protein>
<dbReference type="InParanoid" id="A0A804RQ95"/>
<proteinExistence type="predicted"/>
<feature type="region of interest" description="Disordered" evidence="1">
    <location>
        <begin position="69"/>
        <end position="116"/>
    </location>
</feature>
<reference evidence="2" key="3">
    <citation type="submission" date="2021-05" db="UniProtKB">
        <authorList>
            <consortium name="EnsemblPlants"/>
        </authorList>
    </citation>
    <scope>IDENTIFICATION</scope>
    <source>
        <strain evidence="2">cv. B73</strain>
    </source>
</reference>
<feature type="compositionally biased region" description="Basic residues" evidence="1">
    <location>
        <begin position="100"/>
        <end position="112"/>
    </location>
</feature>
<dbReference type="Proteomes" id="UP000007305">
    <property type="component" value="Chromosome 10"/>
</dbReference>
<evidence type="ECO:0000313" key="2">
    <source>
        <dbReference type="EnsemblPlants" id="Zm00001eb432340_P001"/>
    </source>
</evidence>
<evidence type="ECO:0000313" key="3">
    <source>
        <dbReference type="Proteomes" id="UP000007305"/>
    </source>
</evidence>
<name>A0A804RQ95_MAIZE</name>